<sequence length="194" mass="22786">MSNVEFIAKKSVYGQCIRKQQHFKKKSRRRKAILGHTAEQFRRSNIMDFTEETKLLFIKKRYFPLHKEKYIDPTIFLPDYSILADKNFKKTFLLAAIGSTTVSQSEAKKINNEINMCIAQIPRTLNQFLDQTMVIIRHLIYQDQSQLRMELEGSRTLLKSNAHDHQLFQAFYNLKPRKTEIHSAKPICLAPPKQ</sequence>
<comment type="caution">
    <text evidence="1">The sequence shown here is derived from an EMBL/GenBank/DDBJ whole genome shotgun (WGS) entry which is preliminary data.</text>
</comment>
<protein>
    <submittedName>
        <fullName evidence="1">Uncharacterized protein</fullName>
    </submittedName>
</protein>
<proteinExistence type="predicted"/>
<dbReference type="Proteomes" id="UP000663828">
    <property type="component" value="Unassembled WGS sequence"/>
</dbReference>
<evidence type="ECO:0000313" key="2">
    <source>
        <dbReference type="Proteomes" id="UP000663828"/>
    </source>
</evidence>
<accession>A0A816H9J3</accession>
<dbReference type="EMBL" id="CAJNOR010015755">
    <property type="protein sequence ID" value="CAF1683176.1"/>
    <property type="molecule type" value="Genomic_DNA"/>
</dbReference>
<name>A0A816H9J3_ADIRI</name>
<dbReference type="AlphaFoldDB" id="A0A816H9J3"/>
<keyword evidence="2" id="KW-1185">Reference proteome</keyword>
<reference evidence="1" key="1">
    <citation type="submission" date="2021-02" db="EMBL/GenBank/DDBJ databases">
        <authorList>
            <person name="Nowell W R."/>
        </authorList>
    </citation>
    <scope>NUCLEOTIDE SEQUENCE</scope>
</reference>
<organism evidence="1 2">
    <name type="scientific">Adineta ricciae</name>
    <name type="common">Rotifer</name>
    <dbReference type="NCBI Taxonomy" id="249248"/>
    <lineage>
        <taxon>Eukaryota</taxon>
        <taxon>Metazoa</taxon>
        <taxon>Spiralia</taxon>
        <taxon>Gnathifera</taxon>
        <taxon>Rotifera</taxon>
        <taxon>Eurotatoria</taxon>
        <taxon>Bdelloidea</taxon>
        <taxon>Adinetida</taxon>
        <taxon>Adinetidae</taxon>
        <taxon>Adineta</taxon>
    </lineage>
</organism>
<gene>
    <name evidence="1" type="ORF">XAT740_LOCUS61115</name>
</gene>
<evidence type="ECO:0000313" key="1">
    <source>
        <dbReference type="EMBL" id="CAF1683176.1"/>
    </source>
</evidence>